<dbReference type="Pfam" id="PF13857">
    <property type="entry name" value="Ank_5"/>
    <property type="match status" value="1"/>
</dbReference>
<keyword evidence="2" id="KW-0040">ANK repeat</keyword>
<dbReference type="GO" id="GO:0051015">
    <property type="term" value="F:actin filament binding"/>
    <property type="evidence" value="ECO:0007669"/>
    <property type="project" value="TreeGrafter"/>
</dbReference>
<reference evidence="3" key="1">
    <citation type="submission" date="2021-01" db="EMBL/GenBank/DDBJ databases">
        <title>Phytophthora aleatoria, a newly-described species from Pinus radiata is distinct from Phytophthora cactorum isolates based on comparative genomics.</title>
        <authorList>
            <person name="Mcdougal R."/>
            <person name="Panda P."/>
            <person name="Williams N."/>
            <person name="Studholme D.J."/>
        </authorList>
    </citation>
    <scope>NUCLEOTIDE SEQUENCE</scope>
    <source>
        <strain evidence="3">NZFS 3830</strain>
    </source>
</reference>
<dbReference type="SMART" id="SM00185">
    <property type="entry name" value="ARM"/>
    <property type="match status" value="2"/>
</dbReference>
<accession>A0A8T1UMD7</accession>
<keyword evidence="1" id="KW-0677">Repeat</keyword>
<dbReference type="AlphaFoldDB" id="A0A8T1UMD7"/>
<evidence type="ECO:0000256" key="2">
    <source>
        <dbReference type="ARBA" id="ARBA00023043"/>
    </source>
</evidence>
<dbReference type="VEuPathDB" id="FungiDB:PC110_g8218"/>
<evidence type="ECO:0000313" key="3">
    <source>
        <dbReference type="EMBL" id="KAG6966318.1"/>
    </source>
</evidence>
<comment type="caution">
    <text evidence="3">The sequence shown here is derived from an EMBL/GenBank/DDBJ whole genome shotgun (WGS) entry which is preliminary data.</text>
</comment>
<dbReference type="VEuPathDB" id="FungiDB:PC110_g1415"/>
<protein>
    <recommendedName>
        <fullName evidence="5">Ankyrin repeat-containing domain</fullName>
    </recommendedName>
</protein>
<dbReference type="GO" id="GO:0051017">
    <property type="term" value="P:actin filament bundle assembly"/>
    <property type="evidence" value="ECO:0007669"/>
    <property type="project" value="TreeGrafter"/>
</dbReference>
<dbReference type="InterPro" id="IPR002110">
    <property type="entry name" value="Ankyrin_rpt"/>
</dbReference>
<evidence type="ECO:0000313" key="4">
    <source>
        <dbReference type="Proteomes" id="UP000688947"/>
    </source>
</evidence>
<dbReference type="Proteomes" id="UP000688947">
    <property type="component" value="Unassembled WGS sequence"/>
</dbReference>
<organism evidence="3 4">
    <name type="scientific">Phytophthora cactorum</name>
    <dbReference type="NCBI Taxonomy" id="29920"/>
    <lineage>
        <taxon>Eukaryota</taxon>
        <taxon>Sar</taxon>
        <taxon>Stramenopiles</taxon>
        <taxon>Oomycota</taxon>
        <taxon>Peronosporomycetes</taxon>
        <taxon>Peronosporales</taxon>
        <taxon>Peronosporaceae</taxon>
        <taxon>Phytophthora</taxon>
    </lineage>
</organism>
<dbReference type="PANTHER" id="PTHR24153">
    <property type="entry name" value="ESPIN"/>
    <property type="match status" value="1"/>
</dbReference>
<proteinExistence type="predicted"/>
<dbReference type="PANTHER" id="PTHR24153:SF8">
    <property type="entry name" value="FORKED, ISOFORM F"/>
    <property type="match status" value="1"/>
</dbReference>
<name>A0A8T1UMD7_9STRA</name>
<dbReference type="GO" id="GO:0005737">
    <property type="term" value="C:cytoplasm"/>
    <property type="evidence" value="ECO:0007669"/>
    <property type="project" value="TreeGrafter"/>
</dbReference>
<evidence type="ECO:0008006" key="5">
    <source>
        <dbReference type="Google" id="ProtNLM"/>
    </source>
</evidence>
<evidence type="ECO:0000256" key="1">
    <source>
        <dbReference type="ARBA" id="ARBA00022737"/>
    </source>
</evidence>
<gene>
    <name evidence="3" type="ORF">JG687_00004903</name>
</gene>
<dbReference type="EMBL" id="JAENGZ010000177">
    <property type="protein sequence ID" value="KAG6966318.1"/>
    <property type="molecule type" value="Genomic_DNA"/>
</dbReference>
<dbReference type="InterPro" id="IPR000225">
    <property type="entry name" value="Armadillo"/>
</dbReference>
<dbReference type="OrthoDB" id="10254686at2759"/>
<dbReference type="InterPro" id="IPR052420">
    <property type="entry name" value="Espin/Espin-like"/>
</dbReference>
<sequence>MDANRKRVLELAERGDWDEVRQLVARDPALAQAQDDFGMLPLHWACTEPSVSLDVISTLVRAFPDACQLENLSGMLPLHVAIKAKAPGLLVSALLDVNPQAALAKDDSGHYPVDLAISNSLPSFTIDLIRKAGARALQSGSKMRATSIDDLTSVSSSDHNQSEDDEDIPILMKTQSMMTSSRSLGRNLSTASFTIDPVDSNTISLQLKELLSQLHQLSVDIRVNNTSSSSSTTYCSSFSSAFSSSGHLGTEGLTSVLWNPSDRFGILLEPAVKEMGARIKGFSSRSDVLGVESLAVGDVLVNINGASVANTAFASIMRFLKHSKGTCKLRFRSAVDATTASKCSTGSNPAVEQDNAMYSKVAEMLETTLKKVSAVEETRSDQCVKSLMHPFGQDKHLLRNITAQLKPGRMVAFMADAGAAKRERKVILCAYNPAMYMREVVGPGIGCGVNDYSGEYMNRELYKSNRERTLQLADVHGDVELAKKQKLQCAGAMATLSENVLNQAQMLPQSALTALLELTKASYHAEIRNLAVISYNQFQISELGGLGPLSDLLKREFVSTQLVLSIDSVPTPRTSIVLWTPVLFLRLWLGWNSSNEQNIMKACAMRALVDLLRSPSVECSKHAAMELCNLTANPANQLHLGMMLTNVSAHRQNRLVVVERHALRPLRALCLTPNLECQRSAALALYNVSCAQANQLKFVEAGLSRHFEQRDAVGYSTRWGIASSAVCCEKRGRPEYDCIALCNLACNPLLQNQRFAIMALLNLAAIENNHDHMINRGGIESGVAIGSVQ</sequence>